<feature type="transmembrane region" description="Helical" evidence="5">
    <location>
        <begin position="43"/>
        <end position="60"/>
    </location>
</feature>
<organism evidence="6 7">
    <name type="scientific">Halolamina salifodinae</name>
    <dbReference type="NCBI Taxonomy" id="1202767"/>
    <lineage>
        <taxon>Archaea</taxon>
        <taxon>Methanobacteriati</taxon>
        <taxon>Methanobacteriota</taxon>
        <taxon>Stenosarchaea group</taxon>
        <taxon>Halobacteria</taxon>
        <taxon>Halobacteriales</taxon>
        <taxon>Haloferacaceae</taxon>
    </lineage>
</organism>
<evidence type="ECO:0000256" key="2">
    <source>
        <dbReference type="ARBA" id="ARBA00022692"/>
    </source>
</evidence>
<protein>
    <submittedName>
        <fullName evidence="6">Energy-coupling factor transport system permease protein</fullName>
    </submittedName>
</protein>
<comment type="subcellular location">
    <subcellularLocation>
        <location evidence="1">Membrane</location>
        <topology evidence="1">Multi-pass membrane protein</topology>
    </subcellularLocation>
</comment>
<evidence type="ECO:0000256" key="4">
    <source>
        <dbReference type="ARBA" id="ARBA00023136"/>
    </source>
</evidence>
<gene>
    <name evidence="6" type="ORF">J2753_001579</name>
</gene>
<reference evidence="6" key="1">
    <citation type="submission" date="2021-03" db="EMBL/GenBank/DDBJ databases">
        <title>Genomic Encyclopedia of Type Strains, Phase IV (KMG-IV): sequencing the most valuable type-strain genomes for metagenomic binning, comparative biology and taxonomic classification.</title>
        <authorList>
            <person name="Goeker M."/>
        </authorList>
    </citation>
    <scope>NUCLEOTIDE SEQUENCE</scope>
    <source>
        <strain evidence="6">DSM 26232</strain>
    </source>
</reference>
<evidence type="ECO:0000256" key="1">
    <source>
        <dbReference type="ARBA" id="ARBA00004141"/>
    </source>
</evidence>
<dbReference type="Pfam" id="PF02361">
    <property type="entry name" value="CbiQ"/>
    <property type="match status" value="1"/>
</dbReference>
<feature type="transmembrane region" description="Helical" evidence="5">
    <location>
        <begin position="237"/>
        <end position="258"/>
    </location>
</feature>
<dbReference type="GO" id="GO:0005886">
    <property type="term" value="C:plasma membrane"/>
    <property type="evidence" value="ECO:0007669"/>
    <property type="project" value="TreeGrafter"/>
</dbReference>
<feature type="transmembrane region" description="Helical" evidence="5">
    <location>
        <begin position="147"/>
        <end position="168"/>
    </location>
</feature>
<dbReference type="RefSeq" id="WP_209491362.1">
    <property type="nucleotide sequence ID" value="NZ_JAGGLC010000003.1"/>
</dbReference>
<dbReference type="CDD" id="cd16914">
    <property type="entry name" value="EcfT"/>
    <property type="match status" value="1"/>
</dbReference>
<keyword evidence="7" id="KW-1185">Reference proteome</keyword>
<feature type="transmembrane region" description="Helical" evidence="5">
    <location>
        <begin position="67"/>
        <end position="85"/>
    </location>
</feature>
<dbReference type="OrthoDB" id="31170at2157"/>
<evidence type="ECO:0000313" key="6">
    <source>
        <dbReference type="EMBL" id="MBP1987081.1"/>
    </source>
</evidence>
<sequence>MSDSTSLYVDGDSLLHRLDPRSKLALSLALFVPAYVFGRPEYIAIPLVVAFAGLLAGGGWRNLKRIWFILVALFVVGLVLWPNFVEPSGPTLVDAGPILLTLDQLLFALGRSLRIATFVVTGLAYISTTANEELVRGMRGLGIPYAFCFAVGTALRLFPTFLGAAGTVRQAQEARGLDLSASNPIERIRNFVPLLIPVFMTAFRNVETQSMALEARGFDTRRERTFYRESAFAVRDWAAVALAVAVVVGAVALSSTGVGTF</sequence>
<dbReference type="EMBL" id="JAGGLC010000003">
    <property type="protein sequence ID" value="MBP1987081.1"/>
    <property type="molecule type" value="Genomic_DNA"/>
</dbReference>
<dbReference type="PANTHER" id="PTHR33514">
    <property type="entry name" value="PROTEIN ABCI12, CHLOROPLASTIC"/>
    <property type="match status" value="1"/>
</dbReference>
<keyword evidence="2 5" id="KW-0812">Transmembrane</keyword>
<keyword evidence="4 5" id="KW-0472">Membrane</keyword>
<comment type="caution">
    <text evidence="6">The sequence shown here is derived from an EMBL/GenBank/DDBJ whole genome shotgun (WGS) entry which is preliminary data.</text>
</comment>
<evidence type="ECO:0000256" key="5">
    <source>
        <dbReference type="SAM" id="Phobius"/>
    </source>
</evidence>
<evidence type="ECO:0000313" key="7">
    <source>
        <dbReference type="Proteomes" id="UP000823736"/>
    </source>
</evidence>
<dbReference type="PANTHER" id="PTHR33514:SF13">
    <property type="entry name" value="PROTEIN ABCI12, CHLOROPLASTIC"/>
    <property type="match status" value="1"/>
</dbReference>
<keyword evidence="3 5" id="KW-1133">Transmembrane helix</keyword>
<feature type="transmembrane region" description="Helical" evidence="5">
    <location>
        <begin position="105"/>
        <end position="126"/>
    </location>
</feature>
<dbReference type="Proteomes" id="UP000823736">
    <property type="component" value="Unassembled WGS sequence"/>
</dbReference>
<dbReference type="InterPro" id="IPR003339">
    <property type="entry name" value="ABC/ECF_trnsptr_transmembrane"/>
</dbReference>
<proteinExistence type="predicted"/>
<accession>A0A8T4GVD0</accession>
<dbReference type="AlphaFoldDB" id="A0A8T4GVD0"/>
<evidence type="ECO:0000256" key="3">
    <source>
        <dbReference type="ARBA" id="ARBA00022989"/>
    </source>
</evidence>
<name>A0A8T4GVD0_9EURY</name>